<keyword evidence="2" id="KW-1185">Reference proteome</keyword>
<dbReference type="Pfam" id="PF19760">
    <property type="entry name" value="DUF6247"/>
    <property type="match status" value="1"/>
</dbReference>
<gene>
    <name evidence="1" type="ORF">ACIBG2_40500</name>
</gene>
<sequence length="101" mass="11391">MSRPAPAIEHDPEEILARLPERYRGRFLADYREAMIAAAHETWRWRNLAETLRLWHLRSLAYSQPGYEQARAAGAGIGGIPAEEVIAGWSELVAQHASRKA</sequence>
<dbReference type="RefSeq" id="WP_397089479.1">
    <property type="nucleotide sequence ID" value="NZ_JBITGY010000012.1"/>
</dbReference>
<comment type="caution">
    <text evidence="1">The sequence shown here is derived from an EMBL/GenBank/DDBJ whole genome shotgun (WGS) entry which is preliminary data.</text>
</comment>
<dbReference type="InterPro" id="IPR046214">
    <property type="entry name" value="DUF6247"/>
</dbReference>
<dbReference type="Proteomes" id="UP001612741">
    <property type="component" value="Unassembled WGS sequence"/>
</dbReference>
<protein>
    <submittedName>
        <fullName evidence="1">DUF6247 family protein</fullName>
    </submittedName>
</protein>
<reference evidence="1 2" key="1">
    <citation type="submission" date="2024-10" db="EMBL/GenBank/DDBJ databases">
        <title>The Natural Products Discovery Center: Release of the First 8490 Sequenced Strains for Exploring Actinobacteria Biosynthetic Diversity.</title>
        <authorList>
            <person name="Kalkreuter E."/>
            <person name="Kautsar S.A."/>
            <person name="Yang D."/>
            <person name="Bader C.D."/>
            <person name="Teijaro C.N."/>
            <person name="Fluegel L."/>
            <person name="Davis C.M."/>
            <person name="Simpson J.R."/>
            <person name="Lauterbach L."/>
            <person name="Steele A.D."/>
            <person name="Gui C."/>
            <person name="Meng S."/>
            <person name="Li G."/>
            <person name="Viehrig K."/>
            <person name="Ye F."/>
            <person name="Su P."/>
            <person name="Kiefer A.F."/>
            <person name="Nichols A."/>
            <person name="Cepeda A.J."/>
            <person name="Yan W."/>
            <person name="Fan B."/>
            <person name="Jiang Y."/>
            <person name="Adhikari A."/>
            <person name="Zheng C.-J."/>
            <person name="Schuster L."/>
            <person name="Cowan T.M."/>
            <person name="Smanski M.J."/>
            <person name="Chevrette M.G."/>
            <person name="De Carvalho L.P.S."/>
            <person name="Shen B."/>
        </authorList>
    </citation>
    <scope>NUCLEOTIDE SEQUENCE [LARGE SCALE GENOMIC DNA]</scope>
    <source>
        <strain evidence="1 2">NPDC050545</strain>
    </source>
</reference>
<evidence type="ECO:0000313" key="1">
    <source>
        <dbReference type="EMBL" id="MFI6503722.1"/>
    </source>
</evidence>
<organism evidence="1 2">
    <name type="scientific">Nonomuraea typhae</name>
    <dbReference type="NCBI Taxonomy" id="2603600"/>
    <lineage>
        <taxon>Bacteria</taxon>
        <taxon>Bacillati</taxon>
        <taxon>Actinomycetota</taxon>
        <taxon>Actinomycetes</taxon>
        <taxon>Streptosporangiales</taxon>
        <taxon>Streptosporangiaceae</taxon>
        <taxon>Nonomuraea</taxon>
    </lineage>
</organism>
<evidence type="ECO:0000313" key="2">
    <source>
        <dbReference type="Proteomes" id="UP001612741"/>
    </source>
</evidence>
<accession>A0ABW7Z6B9</accession>
<name>A0ABW7Z6B9_9ACTN</name>
<proteinExistence type="predicted"/>
<dbReference type="EMBL" id="JBITGY010000012">
    <property type="protein sequence ID" value="MFI6503722.1"/>
    <property type="molecule type" value="Genomic_DNA"/>
</dbReference>